<evidence type="ECO:0000313" key="1">
    <source>
        <dbReference type="EMBL" id="CAJ0605711.1"/>
    </source>
</evidence>
<dbReference type="AlphaFoldDB" id="A0AA36H8G7"/>
<reference evidence="1" key="1">
    <citation type="submission" date="2023-07" db="EMBL/GenBank/DDBJ databases">
        <authorList>
            <consortium name="CYATHOMIX"/>
        </authorList>
    </citation>
    <scope>NUCLEOTIDE SEQUENCE</scope>
    <source>
        <strain evidence="1">N/A</strain>
    </source>
</reference>
<comment type="caution">
    <text evidence="1">The sequence shown here is derived from an EMBL/GenBank/DDBJ whole genome shotgun (WGS) entry which is preliminary data.</text>
</comment>
<sequence>MLVGNSENGGDTGDYEVAHGPEFWEWEEGRWNTWETHACDKRLCVALKSHPILSLGLGHDGDENRSASFLSTSHLVPWRDPSLIKKRTVPSTVFVILASVSVSRQSRTGWMMFPSCPSA</sequence>
<dbReference type="Proteomes" id="UP001176961">
    <property type="component" value="Unassembled WGS sequence"/>
</dbReference>
<keyword evidence="2" id="KW-1185">Reference proteome</keyword>
<gene>
    <name evidence="1" type="ORF">CYNAS_LOCUS17694</name>
</gene>
<evidence type="ECO:0000313" key="2">
    <source>
        <dbReference type="Proteomes" id="UP001176961"/>
    </source>
</evidence>
<accession>A0AA36H8G7</accession>
<proteinExistence type="predicted"/>
<organism evidence="1 2">
    <name type="scientific">Cylicocyclus nassatus</name>
    <name type="common">Nematode worm</name>
    <dbReference type="NCBI Taxonomy" id="53992"/>
    <lineage>
        <taxon>Eukaryota</taxon>
        <taxon>Metazoa</taxon>
        <taxon>Ecdysozoa</taxon>
        <taxon>Nematoda</taxon>
        <taxon>Chromadorea</taxon>
        <taxon>Rhabditida</taxon>
        <taxon>Rhabditina</taxon>
        <taxon>Rhabditomorpha</taxon>
        <taxon>Strongyloidea</taxon>
        <taxon>Strongylidae</taxon>
        <taxon>Cylicocyclus</taxon>
    </lineage>
</organism>
<dbReference type="EMBL" id="CATQJL010000316">
    <property type="protein sequence ID" value="CAJ0605711.1"/>
    <property type="molecule type" value="Genomic_DNA"/>
</dbReference>
<name>A0AA36H8G7_CYLNA</name>
<protein>
    <submittedName>
        <fullName evidence="1">Uncharacterized protein</fullName>
    </submittedName>
</protein>